<reference evidence="2 3" key="1">
    <citation type="journal article" date="2013" name="Proc. Natl. Acad. Sci. U.S.A.">
        <title>Fine-scale variation in meiotic recombination in Mimulus inferred from population shotgun sequencing.</title>
        <authorList>
            <person name="Hellsten U."/>
            <person name="Wright K.M."/>
            <person name="Jenkins J."/>
            <person name="Shu S."/>
            <person name="Yuan Y."/>
            <person name="Wessler S.R."/>
            <person name="Schmutz J."/>
            <person name="Willis J.H."/>
            <person name="Rokhsar D.S."/>
        </authorList>
    </citation>
    <scope>NUCLEOTIDE SEQUENCE [LARGE SCALE GENOMIC DNA]</scope>
    <source>
        <strain evidence="3">cv. DUN x IM62</strain>
    </source>
</reference>
<accession>A0A022Q9E9</accession>
<dbReference type="PANTHER" id="PTHR31672:SF13">
    <property type="entry name" value="F-BOX PROTEIN CPR30-LIKE"/>
    <property type="match status" value="1"/>
</dbReference>
<dbReference type="InterPro" id="IPR006527">
    <property type="entry name" value="F-box-assoc_dom_typ1"/>
</dbReference>
<dbReference type="EMBL" id="KI632003">
    <property type="protein sequence ID" value="EYU25322.1"/>
    <property type="molecule type" value="Genomic_DNA"/>
</dbReference>
<proteinExistence type="predicted"/>
<dbReference type="PROSITE" id="PS50181">
    <property type="entry name" value="FBOX"/>
    <property type="match status" value="1"/>
</dbReference>
<evidence type="ECO:0000313" key="3">
    <source>
        <dbReference type="Proteomes" id="UP000030748"/>
    </source>
</evidence>
<dbReference type="CDD" id="cd22157">
    <property type="entry name" value="F-box_AtFBW1-like"/>
    <property type="match status" value="1"/>
</dbReference>
<keyword evidence="3" id="KW-1185">Reference proteome</keyword>
<dbReference type="STRING" id="4155.A0A022Q9E9"/>
<dbReference type="PANTHER" id="PTHR31672">
    <property type="entry name" value="BNACNNG10540D PROTEIN"/>
    <property type="match status" value="1"/>
</dbReference>
<dbReference type="Pfam" id="PF07734">
    <property type="entry name" value="FBA_1"/>
    <property type="match status" value="1"/>
</dbReference>
<dbReference type="Pfam" id="PF00646">
    <property type="entry name" value="F-box"/>
    <property type="match status" value="1"/>
</dbReference>
<dbReference type="AlphaFoldDB" id="A0A022Q9E9"/>
<dbReference type="SMART" id="SM00256">
    <property type="entry name" value="FBOX"/>
    <property type="match status" value="1"/>
</dbReference>
<evidence type="ECO:0000259" key="1">
    <source>
        <dbReference type="PROSITE" id="PS50181"/>
    </source>
</evidence>
<organism evidence="2 3">
    <name type="scientific">Erythranthe guttata</name>
    <name type="common">Yellow monkey flower</name>
    <name type="synonym">Mimulus guttatus</name>
    <dbReference type="NCBI Taxonomy" id="4155"/>
    <lineage>
        <taxon>Eukaryota</taxon>
        <taxon>Viridiplantae</taxon>
        <taxon>Streptophyta</taxon>
        <taxon>Embryophyta</taxon>
        <taxon>Tracheophyta</taxon>
        <taxon>Spermatophyta</taxon>
        <taxon>Magnoliopsida</taxon>
        <taxon>eudicotyledons</taxon>
        <taxon>Gunneridae</taxon>
        <taxon>Pentapetalae</taxon>
        <taxon>asterids</taxon>
        <taxon>lamiids</taxon>
        <taxon>Lamiales</taxon>
        <taxon>Phrymaceae</taxon>
        <taxon>Erythranthe</taxon>
    </lineage>
</organism>
<dbReference type="InterPro" id="IPR017451">
    <property type="entry name" value="F-box-assoc_interact_dom"/>
</dbReference>
<dbReference type="InterPro" id="IPR050796">
    <property type="entry name" value="SCF_F-box_component"/>
</dbReference>
<sequence>MSDIPSDLHHEILQRIPADSLLRFRAVCKGWRRLIDDPSFVRTHAANQTSSTTLLIRNSTATRLCSLNLDSLNYDEAHQVIDVMPVKALFRVGLPRSPVLPVACCNGLILHSQYENEKTWVIWNTLTREFHELPQFNTEFDDADSCFRGGGIGYDSASDDYKVVRIDSLDYDSDSRTVYQTSFYSLKMDSWTMTKDCPYDFSWMRQLTGVFLDGALHWILPNMIVAVVLETEDYRELPLPANSVELYKMHLDVLDGCLVVSYFYPMDRLDGWVMKDCGVEKSWVKLFSFREVGDVVGVLWCLRPIAYIKSKGHVFLQHGDAFFRLDVESNSVKKVIVRGLPRNFSSQIMVESLLRLDQSCAVTVKNRAGMKRKRNKADAR</sequence>
<name>A0A022Q9E9_ERYGU</name>
<dbReference type="Gene3D" id="1.20.1280.50">
    <property type="match status" value="1"/>
</dbReference>
<dbReference type="eggNOG" id="ENOG502QVMN">
    <property type="taxonomic scope" value="Eukaryota"/>
</dbReference>
<dbReference type="InterPro" id="IPR001810">
    <property type="entry name" value="F-box_dom"/>
</dbReference>
<dbReference type="NCBIfam" id="TIGR01640">
    <property type="entry name" value="F_box_assoc_1"/>
    <property type="match status" value="1"/>
</dbReference>
<dbReference type="InterPro" id="IPR036047">
    <property type="entry name" value="F-box-like_dom_sf"/>
</dbReference>
<gene>
    <name evidence="2" type="ORF">MIMGU_mgv1a025716mg</name>
</gene>
<feature type="domain" description="F-box" evidence="1">
    <location>
        <begin position="1"/>
        <end position="44"/>
    </location>
</feature>
<evidence type="ECO:0000313" key="2">
    <source>
        <dbReference type="EMBL" id="EYU25322.1"/>
    </source>
</evidence>
<dbReference type="SUPFAM" id="SSF81383">
    <property type="entry name" value="F-box domain"/>
    <property type="match status" value="1"/>
</dbReference>
<dbReference type="PhylomeDB" id="A0A022Q9E9"/>
<protein>
    <recommendedName>
        <fullName evidence="1">F-box domain-containing protein</fullName>
    </recommendedName>
</protein>
<dbReference type="Proteomes" id="UP000030748">
    <property type="component" value="Unassembled WGS sequence"/>
</dbReference>